<gene>
    <name evidence="8" type="ORF">DCAR_0934584</name>
</gene>
<dbReference type="GO" id="GO:0140359">
    <property type="term" value="F:ABC-type transporter activity"/>
    <property type="evidence" value="ECO:0007669"/>
    <property type="project" value="InterPro"/>
</dbReference>
<reference evidence="8" key="2">
    <citation type="submission" date="2022-03" db="EMBL/GenBank/DDBJ databases">
        <title>Draft title - Genomic analysis of global carrot germplasm unveils the trajectory of domestication and the origin of high carotenoid orange carrot.</title>
        <authorList>
            <person name="Iorizzo M."/>
            <person name="Ellison S."/>
            <person name="Senalik D."/>
            <person name="Macko-Podgorni A."/>
            <person name="Grzebelus D."/>
            <person name="Bostan H."/>
            <person name="Rolling W."/>
            <person name="Curaba J."/>
            <person name="Simon P."/>
        </authorList>
    </citation>
    <scope>NUCLEOTIDE SEQUENCE</scope>
    <source>
        <tissue evidence="8">Leaf</tissue>
    </source>
</reference>
<keyword evidence="4 6" id="KW-1133">Transmembrane helix</keyword>
<accession>A0AAF1BIB1</accession>
<evidence type="ECO:0000259" key="7">
    <source>
        <dbReference type="Pfam" id="PF01061"/>
    </source>
</evidence>
<evidence type="ECO:0000256" key="4">
    <source>
        <dbReference type="ARBA" id="ARBA00022989"/>
    </source>
</evidence>
<name>A0AAF1BIB1_DAUCS</name>
<evidence type="ECO:0000313" key="9">
    <source>
        <dbReference type="Proteomes" id="UP000077755"/>
    </source>
</evidence>
<dbReference type="InterPro" id="IPR013525">
    <property type="entry name" value="ABC2_TM"/>
</dbReference>
<evidence type="ECO:0000256" key="6">
    <source>
        <dbReference type="SAM" id="Phobius"/>
    </source>
</evidence>
<evidence type="ECO:0000256" key="3">
    <source>
        <dbReference type="ARBA" id="ARBA00022692"/>
    </source>
</evidence>
<dbReference type="Proteomes" id="UP000077755">
    <property type="component" value="Chromosome 9"/>
</dbReference>
<organism evidence="8 9">
    <name type="scientific">Daucus carota subsp. sativus</name>
    <name type="common">Carrot</name>
    <dbReference type="NCBI Taxonomy" id="79200"/>
    <lineage>
        <taxon>Eukaryota</taxon>
        <taxon>Viridiplantae</taxon>
        <taxon>Streptophyta</taxon>
        <taxon>Embryophyta</taxon>
        <taxon>Tracheophyta</taxon>
        <taxon>Spermatophyta</taxon>
        <taxon>Magnoliopsida</taxon>
        <taxon>eudicotyledons</taxon>
        <taxon>Gunneridae</taxon>
        <taxon>Pentapetalae</taxon>
        <taxon>asterids</taxon>
        <taxon>campanulids</taxon>
        <taxon>Apiales</taxon>
        <taxon>Apiaceae</taxon>
        <taxon>Apioideae</taxon>
        <taxon>Scandiceae</taxon>
        <taxon>Daucinae</taxon>
        <taxon>Daucus</taxon>
        <taxon>Daucus sect. Daucus</taxon>
    </lineage>
</organism>
<dbReference type="PANTHER" id="PTHR19241">
    <property type="entry name" value="ATP-BINDING CASSETTE TRANSPORTER"/>
    <property type="match status" value="1"/>
</dbReference>
<keyword evidence="9" id="KW-1185">Reference proteome</keyword>
<evidence type="ECO:0000256" key="2">
    <source>
        <dbReference type="ARBA" id="ARBA00022448"/>
    </source>
</evidence>
<reference evidence="8" key="1">
    <citation type="journal article" date="2016" name="Nat. Genet.">
        <title>A high-quality carrot genome assembly provides new insights into carotenoid accumulation and asterid genome evolution.</title>
        <authorList>
            <person name="Iorizzo M."/>
            <person name="Ellison S."/>
            <person name="Senalik D."/>
            <person name="Zeng P."/>
            <person name="Satapoomin P."/>
            <person name="Huang J."/>
            <person name="Bowman M."/>
            <person name="Iovene M."/>
            <person name="Sanseverino W."/>
            <person name="Cavagnaro P."/>
            <person name="Yildiz M."/>
            <person name="Macko-Podgorni A."/>
            <person name="Moranska E."/>
            <person name="Grzebelus E."/>
            <person name="Grzebelus D."/>
            <person name="Ashrafi H."/>
            <person name="Zheng Z."/>
            <person name="Cheng S."/>
            <person name="Spooner D."/>
            <person name="Van Deynze A."/>
            <person name="Simon P."/>
        </authorList>
    </citation>
    <scope>NUCLEOTIDE SEQUENCE</scope>
    <source>
        <tissue evidence="8">Leaf</tissue>
    </source>
</reference>
<feature type="domain" description="ABC-2 type transporter transmembrane" evidence="7">
    <location>
        <begin position="1"/>
        <end position="91"/>
    </location>
</feature>
<feature type="transmembrane region" description="Helical" evidence="6">
    <location>
        <begin position="117"/>
        <end position="139"/>
    </location>
</feature>
<feature type="transmembrane region" description="Helical" evidence="6">
    <location>
        <begin position="68"/>
        <end position="87"/>
    </location>
</feature>
<proteinExistence type="predicted"/>
<sequence>MLGFEWTAAKFFWYIFFIYFTLLYFTFYGMMTVAVTPNHNIAAVFSTFFYGLWNLFSGFIIPVTRIPVWWKWCYYTCPISWTLYGLLGSQFGDIEEKLETGETVAQFIKSYFEYDHDFVGCVALIIVGLAFLFGSIFALSIKSFNFQKR</sequence>
<dbReference type="EMBL" id="CP093351">
    <property type="protein sequence ID" value="WOH15051.1"/>
    <property type="molecule type" value="Genomic_DNA"/>
</dbReference>
<comment type="subcellular location">
    <subcellularLocation>
        <location evidence="1">Membrane</location>
        <topology evidence="1">Multi-pass membrane protein</topology>
    </subcellularLocation>
</comment>
<dbReference type="GO" id="GO:0005886">
    <property type="term" value="C:plasma membrane"/>
    <property type="evidence" value="ECO:0007669"/>
    <property type="project" value="UniProtKB-ARBA"/>
</dbReference>
<keyword evidence="3 6" id="KW-0812">Transmembrane</keyword>
<protein>
    <recommendedName>
        <fullName evidence="7">ABC-2 type transporter transmembrane domain-containing protein</fullName>
    </recommendedName>
</protein>
<feature type="transmembrane region" description="Helical" evidence="6">
    <location>
        <begin position="41"/>
        <end position="61"/>
    </location>
</feature>
<keyword evidence="5 6" id="KW-0472">Membrane</keyword>
<keyword evidence="2" id="KW-0813">Transport</keyword>
<feature type="transmembrane region" description="Helical" evidence="6">
    <location>
        <begin position="12"/>
        <end position="35"/>
    </location>
</feature>
<dbReference type="AlphaFoldDB" id="A0AAF1BIB1"/>
<evidence type="ECO:0000256" key="1">
    <source>
        <dbReference type="ARBA" id="ARBA00004141"/>
    </source>
</evidence>
<evidence type="ECO:0000256" key="5">
    <source>
        <dbReference type="ARBA" id="ARBA00023136"/>
    </source>
</evidence>
<evidence type="ECO:0000313" key="8">
    <source>
        <dbReference type="EMBL" id="WOH15051.1"/>
    </source>
</evidence>
<dbReference type="Pfam" id="PF01061">
    <property type="entry name" value="ABC2_membrane"/>
    <property type="match status" value="1"/>
</dbReference>